<evidence type="ECO:0000313" key="3">
    <source>
        <dbReference type="Proteomes" id="UP000593562"/>
    </source>
</evidence>
<sequence length="74" mass="7953">MRKPDDRGTEKPTRPLPVSKGSNYLPIRITLFGGGGETQIGFHHSIPLSVSQASMAVPVGSDSSSLRRSPLLHE</sequence>
<organism evidence="2 3">
    <name type="scientific">Tripterygium wilfordii</name>
    <name type="common">Thunder God vine</name>
    <dbReference type="NCBI Taxonomy" id="458696"/>
    <lineage>
        <taxon>Eukaryota</taxon>
        <taxon>Viridiplantae</taxon>
        <taxon>Streptophyta</taxon>
        <taxon>Embryophyta</taxon>
        <taxon>Tracheophyta</taxon>
        <taxon>Spermatophyta</taxon>
        <taxon>Magnoliopsida</taxon>
        <taxon>eudicotyledons</taxon>
        <taxon>Gunneridae</taxon>
        <taxon>Pentapetalae</taxon>
        <taxon>rosids</taxon>
        <taxon>fabids</taxon>
        <taxon>Celastrales</taxon>
        <taxon>Celastraceae</taxon>
        <taxon>Tripterygium</taxon>
    </lineage>
</organism>
<protein>
    <submittedName>
        <fullName evidence="2">Uncharacterized protein</fullName>
    </submittedName>
</protein>
<evidence type="ECO:0000313" key="2">
    <source>
        <dbReference type="EMBL" id="KAF5736380.1"/>
    </source>
</evidence>
<feature type="region of interest" description="Disordered" evidence="1">
    <location>
        <begin position="1"/>
        <end position="21"/>
    </location>
</feature>
<dbReference type="InParanoid" id="A0A7J7CQL5"/>
<accession>A0A7J7CQL5</accession>
<proteinExistence type="predicted"/>
<name>A0A7J7CQL5_TRIWF</name>
<reference evidence="2 3" key="1">
    <citation type="journal article" date="2020" name="Nat. Commun.">
        <title>Genome of Tripterygium wilfordii and identification of cytochrome P450 involved in triptolide biosynthesis.</title>
        <authorList>
            <person name="Tu L."/>
            <person name="Su P."/>
            <person name="Zhang Z."/>
            <person name="Gao L."/>
            <person name="Wang J."/>
            <person name="Hu T."/>
            <person name="Zhou J."/>
            <person name="Zhang Y."/>
            <person name="Zhao Y."/>
            <person name="Liu Y."/>
            <person name="Song Y."/>
            <person name="Tong Y."/>
            <person name="Lu Y."/>
            <person name="Yang J."/>
            <person name="Xu C."/>
            <person name="Jia M."/>
            <person name="Peters R.J."/>
            <person name="Huang L."/>
            <person name="Gao W."/>
        </authorList>
    </citation>
    <scope>NUCLEOTIDE SEQUENCE [LARGE SCALE GENOMIC DNA]</scope>
    <source>
        <strain evidence="3">cv. XIE 37</strain>
        <tissue evidence="2">Leaf</tissue>
    </source>
</reference>
<keyword evidence="3" id="KW-1185">Reference proteome</keyword>
<feature type="compositionally biased region" description="Basic and acidic residues" evidence="1">
    <location>
        <begin position="1"/>
        <end position="13"/>
    </location>
</feature>
<evidence type="ECO:0000256" key="1">
    <source>
        <dbReference type="SAM" id="MobiDB-lite"/>
    </source>
</evidence>
<dbReference type="Proteomes" id="UP000593562">
    <property type="component" value="Unassembled WGS sequence"/>
</dbReference>
<gene>
    <name evidence="2" type="ORF">HS088_TW14G00522</name>
</gene>
<dbReference type="AlphaFoldDB" id="A0A7J7CQL5"/>
<dbReference type="EMBL" id="JAAARO010000014">
    <property type="protein sequence ID" value="KAF5736380.1"/>
    <property type="molecule type" value="Genomic_DNA"/>
</dbReference>
<comment type="caution">
    <text evidence="2">The sequence shown here is derived from an EMBL/GenBank/DDBJ whole genome shotgun (WGS) entry which is preliminary data.</text>
</comment>